<accession>A0A835ZG32</accession>
<keyword evidence="13" id="KW-1185">Reference proteome</keyword>
<dbReference type="OrthoDB" id="5353557at2759"/>
<feature type="compositionally biased region" description="Gly residues" evidence="8">
    <location>
        <begin position="612"/>
        <end position="643"/>
    </location>
</feature>
<dbReference type="InterPro" id="IPR046342">
    <property type="entry name" value="CBS_dom_sf"/>
</dbReference>
<proteinExistence type="predicted"/>
<feature type="transmembrane region" description="Helical" evidence="9">
    <location>
        <begin position="122"/>
        <end position="144"/>
    </location>
</feature>
<dbReference type="CDD" id="cd04590">
    <property type="entry name" value="CBS_pair_CorC_HlyC_assoc"/>
    <property type="match status" value="1"/>
</dbReference>
<keyword evidence="6" id="KW-0129">CBS domain</keyword>
<evidence type="ECO:0000256" key="4">
    <source>
        <dbReference type="ARBA" id="ARBA00022989"/>
    </source>
</evidence>
<comment type="subcellular location">
    <subcellularLocation>
        <location evidence="1">Membrane</location>
        <topology evidence="1">Multi-pass membrane protein</topology>
    </subcellularLocation>
</comment>
<dbReference type="PROSITE" id="PS51371">
    <property type="entry name" value="CBS"/>
    <property type="match status" value="2"/>
</dbReference>
<dbReference type="InterPro" id="IPR045095">
    <property type="entry name" value="ACDP"/>
</dbReference>
<keyword evidence="2 7" id="KW-0812">Transmembrane</keyword>
<feature type="transmembrane region" description="Helical" evidence="9">
    <location>
        <begin position="150"/>
        <end position="167"/>
    </location>
</feature>
<evidence type="ECO:0000256" key="8">
    <source>
        <dbReference type="SAM" id="MobiDB-lite"/>
    </source>
</evidence>
<keyword evidence="3" id="KW-0677">Repeat</keyword>
<evidence type="ECO:0000256" key="7">
    <source>
        <dbReference type="PROSITE-ProRule" id="PRU01193"/>
    </source>
</evidence>
<feature type="compositionally biased region" description="Acidic residues" evidence="8">
    <location>
        <begin position="652"/>
        <end position="669"/>
    </location>
</feature>
<protein>
    <recommendedName>
        <fullName evidence="14">CNNM transmembrane domain-containing protein</fullName>
    </recommendedName>
</protein>
<feature type="domain" description="CNNM transmembrane" evidence="11">
    <location>
        <begin position="60"/>
        <end position="239"/>
    </location>
</feature>
<evidence type="ECO:0008006" key="14">
    <source>
        <dbReference type="Google" id="ProtNLM"/>
    </source>
</evidence>
<dbReference type="PANTHER" id="PTHR12064:SF94">
    <property type="entry name" value="UNEXTENDED PROTEIN"/>
    <property type="match status" value="1"/>
</dbReference>
<keyword evidence="4 7" id="KW-1133">Transmembrane helix</keyword>
<dbReference type="GO" id="GO:0010960">
    <property type="term" value="P:magnesium ion homeostasis"/>
    <property type="evidence" value="ECO:0007669"/>
    <property type="project" value="InterPro"/>
</dbReference>
<feature type="region of interest" description="Disordered" evidence="8">
    <location>
        <begin position="1"/>
        <end position="24"/>
    </location>
</feature>
<evidence type="ECO:0000256" key="1">
    <source>
        <dbReference type="ARBA" id="ARBA00004141"/>
    </source>
</evidence>
<dbReference type="EMBL" id="JAFCMP010000044">
    <property type="protein sequence ID" value="KAG5189859.1"/>
    <property type="molecule type" value="Genomic_DNA"/>
</dbReference>
<evidence type="ECO:0000259" key="11">
    <source>
        <dbReference type="PROSITE" id="PS51846"/>
    </source>
</evidence>
<evidence type="ECO:0000256" key="5">
    <source>
        <dbReference type="ARBA" id="ARBA00023136"/>
    </source>
</evidence>
<dbReference type="PANTHER" id="PTHR12064">
    <property type="entry name" value="METAL TRANSPORTER CNNM"/>
    <property type="match status" value="1"/>
</dbReference>
<keyword evidence="5 7" id="KW-0472">Membrane</keyword>
<feature type="transmembrane region" description="Helical" evidence="9">
    <location>
        <begin position="179"/>
        <end position="197"/>
    </location>
</feature>
<reference evidence="12" key="1">
    <citation type="submission" date="2021-02" db="EMBL/GenBank/DDBJ databases">
        <title>First Annotated Genome of the Yellow-green Alga Tribonema minus.</title>
        <authorList>
            <person name="Mahan K.M."/>
        </authorList>
    </citation>
    <scope>NUCLEOTIDE SEQUENCE</scope>
    <source>
        <strain evidence="12">UTEX B ZZ1240</strain>
    </source>
</reference>
<dbReference type="Gene3D" id="3.10.580.10">
    <property type="entry name" value="CBS-domain"/>
    <property type="match status" value="1"/>
</dbReference>
<gene>
    <name evidence="12" type="ORF">JKP88DRAFT_267181</name>
</gene>
<dbReference type="SUPFAM" id="SSF54631">
    <property type="entry name" value="CBS-domain pair"/>
    <property type="match status" value="1"/>
</dbReference>
<feature type="domain" description="CBS" evidence="10">
    <location>
        <begin position="357"/>
        <end position="423"/>
    </location>
</feature>
<dbReference type="Pfam" id="PF00571">
    <property type="entry name" value="CBS"/>
    <property type="match status" value="1"/>
</dbReference>
<evidence type="ECO:0000256" key="6">
    <source>
        <dbReference type="PROSITE-ProRule" id="PRU00703"/>
    </source>
</evidence>
<dbReference type="FunFam" id="3.10.580.10:FF:000006">
    <property type="entry name" value="DUF21 and CBS domain protein"/>
    <property type="match status" value="1"/>
</dbReference>
<feature type="transmembrane region" description="Helical" evidence="9">
    <location>
        <begin position="68"/>
        <end position="91"/>
    </location>
</feature>
<evidence type="ECO:0000256" key="3">
    <source>
        <dbReference type="ARBA" id="ARBA00022737"/>
    </source>
</evidence>
<name>A0A835ZG32_9STRA</name>
<evidence type="ECO:0000313" key="12">
    <source>
        <dbReference type="EMBL" id="KAG5189859.1"/>
    </source>
</evidence>
<dbReference type="Pfam" id="PF01595">
    <property type="entry name" value="CNNM"/>
    <property type="match status" value="1"/>
</dbReference>
<sequence length="687" mass="73324">MAANAPCEPGPSLPPNACHYGPPGRRHRQQQHLWLAAAVACVLLPTASAQEFEAPPSHDSPGVKAAKFLFIVLLVAISGLFAGLTLGLLGLDINGLQIVAGGDDPKAAAAAKKIMPLRKDGNLLLCTLLLGNVAVNALISIVMAGLTNGLLGFFLSTAIITVFGEILPQAVCSRHALQIGAFVVPMMRVVVLVLWPITKPLAVLLDKMLGEEVGTIHSRTELRELLHIHVKHGALDVETGREVEGALKYKDTQVCTVMTPKGHTSTIGVAHVVVEGALKYKDTQVCTVMTPKADVFMLSADDRLNYKTIRDIFRTGFSRIPVFGTSHDDIIGLVFTKDLIFVDPEDETPVKNFVQIFGRAVHIVWPDQKLGDVLKVFKQGRAHMAVVRQVNDTGPGDPYYEVAGIITLEDIIEEILGDDILDEHDCTLDHVERTGHRAARAAFDATRLQLLNASAQEERLSREEAAAVAAHLSTNVEQFRGFSRERVAAVVAASPVLMLRRAGEAGGAAAAEDYLYRRGRVSAACTLVLTGRLSVAAGRDEFPSDAGPWSVLAADALLSPEGHYKPDFSARVASDALRIVRMSRATFEVVKEAPVTPPATSPREADAVAVGRGDGGGSTAGGERGGSGGVGGGGAWGVGGGGSESEVRIGEEADERVDEQGEEQVEEEGEERRSTRRAQMKKPLLPR</sequence>
<dbReference type="AlphaFoldDB" id="A0A835ZG32"/>
<dbReference type="Proteomes" id="UP000664859">
    <property type="component" value="Unassembled WGS sequence"/>
</dbReference>
<dbReference type="InterPro" id="IPR000644">
    <property type="entry name" value="CBS_dom"/>
</dbReference>
<feature type="domain" description="CBS" evidence="10">
    <location>
        <begin position="289"/>
        <end position="350"/>
    </location>
</feature>
<dbReference type="Pfam" id="PF25562">
    <property type="entry name" value="CNBH_CNNM2_C"/>
    <property type="match status" value="1"/>
</dbReference>
<evidence type="ECO:0000313" key="13">
    <source>
        <dbReference type="Proteomes" id="UP000664859"/>
    </source>
</evidence>
<evidence type="ECO:0000256" key="2">
    <source>
        <dbReference type="ARBA" id="ARBA00022692"/>
    </source>
</evidence>
<feature type="transmembrane region" description="Helical" evidence="9">
    <location>
        <begin position="32"/>
        <end position="48"/>
    </location>
</feature>
<feature type="region of interest" description="Disordered" evidence="8">
    <location>
        <begin position="594"/>
        <end position="687"/>
    </location>
</feature>
<organism evidence="12 13">
    <name type="scientific">Tribonema minus</name>
    <dbReference type="NCBI Taxonomy" id="303371"/>
    <lineage>
        <taxon>Eukaryota</taxon>
        <taxon>Sar</taxon>
        <taxon>Stramenopiles</taxon>
        <taxon>Ochrophyta</taxon>
        <taxon>PX clade</taxon>
        <taxon>Xanthophyceae</taxon>
        <taxon>Tribonematales</taxon>
        <taxon>Tribonemataceae</taxon>
        <taxon>Tribonema</taxon>
    </lineage>
</organism>
<dbReference type="InterPro" id="IPR002550">
    <property type="entry name" value="CNNM"/>
</dbReference>
<dbReference type="GO" id="GO:0016020">
    <property type="term" value="C:membrane"/>
    <property type="evidence" value="ECO:0007669"/>
    <property type="project" value="UniProtKB-SubCell"/>
</dbReference>
<dbReference type="InterPro" id="IPR044751">
    <property type="entry name" value="Ion_transp-like_CBS"/>
</dbReference>
<evidence type="ECO:0000259" key="10">
    <source>
        <dbReference type="PROSITE" id="PS51371"/>
    </source>
</evidence>
<dbReference type="PROSITE" id="PS51846">
    <property type="entry name" value="CNNM"/>
    <property type="match status" value="1"/>
</dbReference>
<comment type="caution">
    <text evidence="12">The sequence shown here is derived from an EMBL/GenBank/DDBJ whole genome shotgun (WGS) entry which is preliminary data.</text>
</comment>
<evidence type="ECO:0000256" key="9">
    <source>
        <dbReference type="SAM" id="Phobius"/>
    </source>
</evidence>